<dbReference type="EMBL" id="CAXHTB010000004">
    <property type="protein sequence ID" value="CAL0305192.1"/>
    <property type="molecule type" value="Genomic_DNA"/>
</dbReference>
<reference evidence="2 3" key="1">
    <citation type="submission" date="2024-03" db="EMBL/GenBank/DDBJ databases">
        <authorList>
            <person name="Martinez-Hernandez J."/>
        </authorList>
    </citation>
    <scope>NUCLEOTIDE SEQUENCE [LARGE SCALE GENOMIC DNA]</scope>
</reference>
<sequence length="119" mass="13074">MNKKLVIPLKTHSKFLTQVNANAGSKKKRKSSQKCLKGSDDALDSSITNSIYDSNVRMANSLHFKKGDQNAGKIWELGKTMGVTSQGDELVVIKKIAELEERDTIGFINSNQGDQGGYQ</sequence>
<dbReference type="AlphaFoldDB" id="A0AAV1W7J6"/>
<evidence type="ECO:0000256" key="1">
    <source>
        <dbReference type="SAM" id="MobiDB-lite"/>
    </source>
</evidence>
<feature type="region of interest" description="Disordered" evidence="1">
    <location>
        <begin position="18"/>
        <end position="43"/>
    </location>
</feature>
<proteinExistence type="predicted"/>
<accession>A0AAV1W7J6</accession>
<gene>
    <name evidence="2" type="ORF">LLUT_LOCUS6252</name>
</gene>
<dbReference type="Proteomes" id="UP001497480">
    <property type="component" value="Unassembled WGS sequence"/>
</dbReference>
<organism evidence="2 3">
    <name type="scientific">Lupinus luteus</name>
    <name type="common">European yellow lupine</name>
    <dbReference type="NCBI Taxonomy" id="3873"/>
    <lineage>
        <taxon>Eukaryota</taxon>
        <taxon>Viridiplantae</taxon>
        <taxon>Streptophyta</taxon>
        <taxon>Embryophyta</taxon>
        <taxon>Tracheophyta</taxon>
        <taxon>Spermatophyta</taxon>
        <taxon>Magnoliopsida</taxon>
        <taxon>eudicotyledons</taxon>
        <taxon>Gunneridae</taxon>
        <taxon>Pentapetalae</taxon>
        <taxon>rosids</taxon>
        <taxon>fabids</taxon>
        <taxon>Fabales</taxon>
        <taxon>Fabaceae</taxon>
        <taxon>Papilionoideae</taxon>
        <taxon>50 kb inversion clade</taxon>
        <taxon>genistoids sensu lato</taxon>
        <taxon>core genistoids</taxon>
        <taxon>Genisteae</taxon>
        <taxon>Lupinus</taxon>
    </lineage>
</organism>
<keyword evidence="3" id="KW-1185">Reference proteome</keyword>
<name>A0AAV1W7J6_LUPLU</name>
<evidence type="ECO:0000313" key="3">
    <source>
        <dbReference type="Proteomes" id="UP001497480"/>
    </source>
</evidence>
<evidence type="ECO:0000313" key="2">
    <source>
        <dbReference type="EMBL" id="CAL0305192.1"/>
    </source>
</evidence>
<protein>
    <submittedName>
        <fullName evidence="2">Uncharacterized protein</fullName>
    </submittedName>
</protein>
<comment type="caution">
    <text evidence="2">The sequence shown here is derived from an EMBL/GenBank/DDBJ whole genome shotgun (WGS) entry which is preliminary data.</text>
</comment>